<evidence type="ECO:0000256" key="2">
    <source>
        <dbReference type="ARBA" id="ARBA00022980"/>
    </source>
</evidence>
<dbReference type="EMBL" id="CP138896">
    <property type="protein sequence ID" value="WPK25615.1"/>
    <property type="molecule type" value="Genomic_DNA"/>
</dbReference>
<gene>
    <name evidence="4" type="ORF">PUMCH_002937</name>
</gene>
<dbReference type="GO" id="GO:0006412">
    <property type="term" value="P:translation"/>
    <property type="evidence" value="ECO:0007669"/>
    <property type="project" value="InterPro"/>
</dbReference>
<accession>A0AAX4HAR3</accession>
<proteinExistence type="inferred from homology"/>
<name>A0AAX4HAR3_9ASCO</name>
<dbReference type="GeneID" id="88174001"/>
<dbReference type="InterPro" id="IPR036373">
    <property type="entry name" value="Ribosomal_bL17_sf"/>
</dbReference>
<dbReference type="Gene3D" id="3.90.1030.10">
    <property type="entry name" value="Ribosomal protein L17"/>
    <property type="match status" value="1"/>
</dbReference>
<dbReference type="Pfam" id="PF01196">
    <property type="entry name" value="Ribosomal_L17"/>
    <property type="match status" value="1"/>
</dbReference>
<evidence type="ECO:0008006" key="6">
    <source>
        <dbReference type="Google" id="ProtNLM"/>
    </source>
</evidence>
<dbReference type="PANTHER" id="PTHR14413:SF16">
    <property type="entry name" value="LARGE RIBOSOMAL SUBUNIT PROTEIN BL17M"/>
    <property type="match status" value="1"/>
</dbReference>
<dbReference type="RefSeq" id="XP_062877997.1">
    <property type="nucleotide sequence ID" value="XM_063021927.1"/>
</dbReference>
<sequence>MPNLKNFKYNRARHFRMMDRNLCANLIRHEYIITGRAKAKRAQAKIEQFLGKALHQNKSLGNSPLEERLSNVKALEFLQLPDRQEVGSKVLDDLSKRFVDRAHGFTRIIKLERRLGDDKAEMSVLELVDSDFEIKFWYTAKIVARLELQGLPVDELTQHNVTKLTQLRINGEERFRQAVEEAKEVFFAEDVRKIKQLAEAGEPASLEQMDESVDLAAIQDDWPQHLRQKTPKGTYLKNRPSELFLKLAKNFGKSKQYPTIPRPAKVEAVIPKSPFLK</sequence>
<protein>
    <recommendedName>
        <fullName evidence="6">Ribosomal protein L17</fullName>
    </recommendedName>
</protein>
<evidence type="ECO:0000256" key="3">
    <source>
        <dbReference type="ARBA" id="ARBA00023274"/>
    </source>
</evidence>
<comment type="similarity">
    <text evidence="1">Belongs to the bacterial ribosomal protein bL17 family.</text>
</comment>
<keyword evidence="3" id="KW-0687">Ribonucleoprotein</keyword>
<dbReference type="GO" id="GO:0005762">
    <property type="term" value="C:mitochondrial large ribosomal subunit"/>
    <property type="evidence" value="ECO:0007669"/>
    <property type="project" value="TreeGrafter"/>
</dbReference>
<evidence type="ECO:0000313" key="5">
    <source>
        <dbReference type="Proteomes" id="UP001338582"/>
    </source>
</evidence>
<dbReference type="InterPro" id="IPR000456">
    <property type="entry name" value="Ribosomal_bL17"/>
</dbReference>
<dbReference type="PANTHER" id="PTHR14413">
    <property type="entry name" value="RIBOSOMAL PROTEIN L17"/>
    <property type="match status" value="1"/>
</dbReference>
<keyword evidence="2" id="KW-0689">Ribosomal protein</keyword>
<dbReference type="SUPFAM" id="SSF64263">
    <property type="entry name" value="Prokaryotic ribosomal protein L17"/>
    <property type="match status" value="1"/>
</dbReference>
<evidence type="ECO:0000256" key="1">
    <source>
        <dbReference type="ARBA" id="ARBA00008777"/>
    </source>
</evidence>
<dbReference type="AlphaFoldDB" id="A0AAX4HAR3"/>
<organism evidence="4 5">
    <name type="scientific">Australozyma saopauloensis</name>
    <dbReference type="NCBI Taxonomy" id="291208"/>
    <lineage>
        <taxon>Eukaryota</taxon>
        <taxon>Fungi</taxon>
        <taxon>Dikarya</taxon>
        <taxon>Ascomycota</taxon>
        <taxon>Saccharomycotina</taxon>
        <taxon>Pichiomycetes</taxon>
        <taxon>Metschnikowiaceae</taxon>
        <taxon>Australozyma</taxon>
    </lineage>
</organism>
<dbReference type="GO" id="GO:0003735">
    <property type="term" value="F:structural constituent of ribosome"/>
    <property type="evidence" value="ECO:0007669"/>
    <property type="project" value="InterPro"/>
</dbReference>
<reference evidence="4 5" key="1">
    <citation type="submission" date="2023-10" db="EMBL/GenBank/DDBJ databases">
        <title>Draft Genome Sequence of Candida saopaulonensis from a very Premature Infant with Sepsis.</title>
        <authorList>
            <person name="Ning Y."/>
            <person name="Dai R."/>
            <person name="Xiao M."/>
            <person name="Xu Y."/>
            <person name="Yan Q."/>
            <person name="Zhang L."/>
        </authorList>
    </citation>
    <scope>NUCLEOTIDE SEQUENCE [LARGE SCALE GENOMIC DNA]</scope>
    <source>
        <strain evidence="4 5">19XY460</strain>
    </source>
</reference>
<dbReference type="Proteomes" id="UP001338582">
    <property type="component" value="Chromosome 3"/>
</dbReference>
<dbReference type="KEGG" id="asau:88174001"/>
<evidence type="ECO:0000313" key="4">
    <source>
        <dbReference type="EMBL" id="WPK25615.1"/>
    </source>
</evidence>
<keyword evidence="5" id="KW-1185">Reference proteome</keyword>